<evidence type="ECO:0000313" key="23">
    <source>
        <dbReference type="EMBL" id="MST70762.1"/>
    </source>
</evidence>
<evidence type="ECO:0000256" key="19">
    <source>
        <dbReference type="PIRSR" id="PIRSR001500-2"/>
    </source>
</evidence>
<feature type="domain" description="Prephenate dehydratase" evidence="21">
    <location>
        <begin position="110"/>
        <end position="287"/>
    </location>
</feature>
<dbReference type="Proteomes" id="UP000469424">
    <property type="component" value="Unassembled WGS sequence"/>
</dbReference>
<comment type="catalytic activity">
    <reaction evidence="18">
        <text>prephenate + H(+) = 3-phenylpyruvate + CO2 + H2O</text>
        <dbReference type="Rhea" id="RHEA:21648"/>
        <dbReference type="ChEBI" id="CHEBI:15377"/>
        <dbReference type="ChEBI" id="CHEBI:15378"/>
        <dbReference type="ChEBI" id="CHEBI:16526"/>
        <dbReference type="ChEBI" id="CHEBI:18005"/>
        <dbReference type="ChEBI" id="CHEBI:29934"/>
        <dbReference type="EC" id="4.2.1.51"/>
    </reaction>
</comment>
<keyword evidence="13" id="KW-0413">Isomerase</keyword>
<dbReference type="InterPro" id="IPR018528">
    <property type="entry name" value="Preph_deHydtase_CS"/>
</dbReference>
<evidence type="ECO:0000256" key="7">
    <source>
        <dbReference type="ARBA" id="ARBA00014401"/>
    </source>
</evidence>
<feature type="site" description="Essential for prephenate dehydratase activity" evidence="19">
    <location>
        <position position="280"/>
    </location>
</feature>
<keyword evidence="24" id="KW-1185">Reference proteome</keyword>
<evidence type="ECO:0000256" key="14">
    <source>
        <dbReference type="ARBA" id="ARBA00023239"/>
    </source>
</evidence>
<feature type="domain" description="ACT" evidence="22">
    <location>
        <begin position="299"/>
        <end position="376"/>
    </location>
</feature>
<evidence type="ECO:0000256" key="8">
    <source>
        <dbReference type="ARBA" id="ARBA00021872"/>
    </source>
</evidence>
<dbReference type="SUPFAM" id="SSF53850">
    <property type="entry name" value="Periplasmic binding protein-like II"/>
    <property type="match status" value="1"/>
</dbReference>
<dbReference type="SMART" id="SM00830">
    <property type="entry name" value="CM_2"/>
    <property type="match status" value="1"/>
</dbReference>
<evidence type="ECO:0000256" key="15">
    <source>
        <dbReference type="ARBA" id="ARBA00023268"/>
    </source>
</evidence>
<organism evidence="23 24">
    <name type="scientific">Mogibacterium kristiansenii</name>
    <dbReference type="NCBI Taxonomy" id="2606708"/>
    <lineage>
        <taxon>Bacteria</taxon>
        <taxon>Bacillati</taxon>
        <taxon>Bacillota</taxon>
        <taxon>Clostridia</taxon>
        <taxon>Peptostreptococcales</taxon>
        <taxon>Anaerovoracaceae</taxon>
        <taxon>Mogibacterium</taxon>
    </lineage>
</organism>
<evidence type="ECO:0000256" key="18">
    <source>
        <dbReference type="ARBA" id="ARBA00047848"/>
    </source>
</evidence>
<dbReference type="PROSITE" id="PS51671">
    <property type="entry name" value="ACT"/>
    <property type="match status" value="1"/>
</dbReference>
<dbReference type="EC" id="4.2.1.51" evidence="6"/>
<dbReference type="CDD" id="cd04905">
    <property type="entry name" value="ACT_CM-PDT"/>
    <property type="match status" value="1"/>
</dbReference>
<comment type="pathway">
    <text evidence="5">Metabolic intermediate biosynthesis; prephenate biosynthesis; prephenate from chorismate: step 1/1.</text>
</comment>
<keyword evidence="14" id="KW-0456">Lyase</keyword>
<evidence type="ECO:0000256" key="9">
    <source>
        <dbReference type="ARBA" id="ARBA00022490"/>
    </source>
</evidence>
<dbReference type="Gene3D" id="3.30.70.260">
    <property type="match status" value="1"/>
</dbReference>
<dbReference type="InterPro" id="IPR008242">
    <property type="entry name" value="Chor_mutase/pphenate_deHydtase"/>
</dbReference>
<evidence type="ECO:0000256" key="1">
    <source>
        <dbReference type="ARBA" id="ARBA00000824"/>
    </source>
</evidence>
<dbReference type="GO" id="GO:0004106">
    <property type="term" value="F:chorismate mutase activity"/>
    <property type="evidence" value="ECO:0007669"/>
    <property type="project" value="UniProtKB-EC"/>
</dbReference>
<dbReference type="InterPro" id="IPR045865">
    <property type="entry name" value="ACT-like_dom_sf"/>
</dbReference>
<evidence type="ECO:0000256" key="11">
    <source>
        <dbReference type="ARBA" id="ARBA00023141"/>
    </source>
</evidence>
<keyword evidence="15" id="KW-0511">Multifunctional enzyme</keyword>
<reference evidence="23 24" key="1">
    <citation type="submission" date="2019-08" db="EMBL/GenBank/DDBJ databases">
        <title>In-depth cultivation of the pig gut microbiome towards novel bacterial diversity and tailored functional studies.</title>
        <authorList>
            <person name="Wylensek D."/>
            <person name="Hitch T.C.A."/>
            <person name="Clavel T."/>
        </authorList>
    </citation>
    <scope>NUCLEOTIDE SEQUENCE [LARGE SCALE GENOMIC DNA]</scope>
    <source>
        <strain evidence="23 24">WCA-MUC-591-APC-4B</strain>
    </source>
</reference>
<dbReference type="CDD" id="cd13631">
    <property type="entry name" value="PBP2_Ct-PDT_like"/>
    <property type="match status" value="1"/>
</dbReference>
<dbReference type="InterPro" id="IPR002912">
    <property type="entry name" value="ACT_dom"/>
</dbReference>
<dbReference type="Pfam" id="PF01817">
    <property type="entry name" value="CM_2"/>
    <property type="match status" value="1"/>
</dbReference>
<name>A0A6N7X5G5_9FIRM</name>
<dbReference type="PANTHER" id="PTHR21022">
    <property type="entry name" value="PREPHENATE DEHYDRATASE P PROTEIN"/>
    <property type="match status" value="1"/>
</dbReference>
<accession>A0A6N7X5G5</accession>
<dbReference type="SUPFAM" id="SSF48600">
    <property type="entry name" value="Chorismate mutase II"/>
    <property type="match status" value="1"/>
</dbReference>
<evidence type="ECO:0000256" key="6">
    <source>
        <dbReference type="ARBA" id="ARBA00013147"/>
    </source>
</evidence>
<keyword evidence="9" id="KW-0963">Cytoplasm</keyword>
<evidence type="ECO:0000256" key="12">
    <source>
        <dbReference type="ARBA" id="ARBA00023222"/>
    </source>
</evidence>
<dbReference type="AlphaFoldDB" id="A0A6N7X5G5"/>
<dbReference type="EMBL" id="VUNA01000008">
    <property type="protein sequence ID" value="MST70762.1"/>
    <property type="molecule type" value="Genomic_DNA"/>
</dbReference>
<evidence type="ECO:0000256" key="3">
    <source>
        <dbReference type="ARBA" id="ARBA00004496"/>
    </source>
</evidence>
<dbReference type="GO" id="GO:0009094">
    <property type="term" value="P:L-phenylalanine biosynthetic process"/>
    <property type="evidence" value="ECO:0007669"/>
    <property type="project" value="UniProtKB-UniPathway"/>
</dbReference>
<dbReference type="GO" id="GO:0004664">
    <property type="term" value="F:prephenate dehydratase activity"/>
    <property type="evidence" value="ECO:0007669"/>
    <property type="project" value="UniProtKB-EC"/>
</dbReference>
<keyword evidence="11" id="KW-0057">Aromatic amino acid biosynthesis</keyword>
<evidence type="ECO:0000259" key="21">
    <source>
        <dbReference type="PROSITE" id="PS51171"/>
    </source>
</evidence>
<comment type="function">
    <text evidence="2">Catalyzes the Claisen rearrangement of chorismate to prephenate and the decarboxylation/dehydration of prephenate to phenylpyruvate.</text>
</comment>
<comment type="pathway">
    <text evidence="4">Amino-acid biosynthesis; L-phenylalanine biosynthesis; phenylpyruvate from prephenate: step 1/1.</text>
</comment>
<dbReference type="PANTHER" id="PTHR21022:SF19">
    <property type="entry name" value="PREPHENATE DEHYDRATASE-RELATED"/>
    <property type="match status" value="1"/>
</dbReference>
<evidence type="ECO:0000256" key="16">
    <source>
        <dbReference type="ARBA" id="ARBA00031175"/>
    </source>
</evidence>
<dbReference type="UniPathway" id="UPA00120">
    <property type="reaction ID" value="UER00203"/>
</dbReference>
<dbReference type="PROSITE" id="PS00857">
    <property type="entry name" value="PREPHENATE_DEHYDR_1"/>
    <property type="match status" value="1"/>
</dbReference>
<evidence type="ECO:0000256" key="17">
    <source>
        <dbReference type="ARBA" id="ARBA00031520"/>
    </source>
</evidence>
<dbReference type="InterPro" id="IPR036263">
    <property type="entry name" value="Chorismate_II_sf"/>
</dbReference>
<evidence type="ECO:0000256" key="5">
    <source>
        <dbReference type="ARBA" id="ARBA00004817"/>
    </source>
</evidence>
<dbReference type="SUPFAM" id="SSF55021">
    <property type="entry name" value="ACT-like"/>
    <property type="match status" value="1"/>
</dbReference>
<evidence type="ECO:0000256" key="10">
    <source>
        <dbReference type="ARBA" id="ARBA00022605"/>
    </source>
</evidence>
<dbReference type="PROSITE" id="PS51168">
    <property type="entry name" value="CHORISMATE_MUT_2"/>
    <property type="match status" value="1"/>
</dbReference>
<dbReference type="GO" id="GO:0046417">
    <property type="term" value="P:chorismate metabolic process"/>
    <property type="evidence" value="ECO:0007669"/>
    <property type="project" value="InterPro"/>
</dbReference>
<evidence type="ECO:0000259" key="20">
    <source>
        <dbReference type="PROSITE" id="PS51168"/>
    </source>
</evidence>
<evidence type="ECO:0000313" key="24">
    <source>
        <dbReference type="Proteomes" id="UP000469424"/>
    </source>
</evidence>
<protein>
    <recommendedName>
        <fullName evidence="7">Bifunctional chorismate mutase/prephenate dehydratase</fullName>
        <ecNumber evidence="6">4.2.1.51</ecNumber>
    </recommendedName>
    <alternativeName>
        <fullName evidence="17">Chorismate mutase-prephenate dehydratase</fullName>
    </alternativeName>
    <alternativeName>
        <fullName evidence="8">Prephenate dehydratase</fullName>
    </alternativeName>
    <alternativeName>
        <fullName evidence="16">p-protein</fullName>
    </alternativeName>
</protein>
<dbReference type="Gene3D" id="1.20.59.10">
    <property type="entry name" value="Chorismate mutase"/>
    <property type="match status" value="1"/>
</dbReference>
<evidence type="ECO:0000256" key="4">
    <source>
        <dbReference type="ARBA" id="ARBA00004741"/>
    </source>
</evidence>
<dbReference type="InterPro" id="IPR002701">
    <property type="entry name" value="CM_II_prokaryot"/>
</dbReference>
<evidence type="ECO:0000259" key="22">
    <source>
        <dbReference type="PROSITE" id="PS51671"/>
    </source>
</evidence>
<evidence type="ECO:0000256" key="13">
    <source>
        <dbReference type="ARBA" id="ARBA00023235"/>
    </source>
</evidence>
<dbReference type="Gene3D" id="3.40.190.10">
    <property type="entry name" value="Periplasmic binding protein-like II"/>
    <property type="match status" value="2"/>
</dbReference>
<dbReference type="Pfam" id="PF00800">
    <property type="entry name" value="PDT"/>
    <property type="match status" value="1"/>
</dbReference>
<dbReference type="PROSITE" id="PS51171">
    <property type="entry name" value="PREPHENATE_DEHYDR_3"/>
    <property type="match status" value="1"/>
</dbReference>
<keyword evidence="10" id="KW-0028">Amino-acid biosynthesis</keyword>
<evidence type="ECO:0000256" key="2">
    <source>
        <dbReference type="ARBA" id="ARBA00002364"/>
    </source>
</evidence>
<feature type="domain" description="Chorismate mutase" evidence="20">
    <location>
        <begin position="1"/>
        <end position="84"/>
    </location>
</feature>
<gene>
    <name evidence="23" type="ORF">FYJ65_05305</name>
</gene>
<dbReference type="InterPro" id="IPR001086">
    <property type="entry name" value="Preph_deHydtase"/>
</dbReference>
<keyword evidence="12" id="KW-0584">Phenylalanine biosynthesis</keyword>
<comment type="catalytic activity">
    <reaction evidence="1">
        <text>chorismate = prephenate</text>
        <dbReference type="Rhea" id="RHEA:13897"/>
        <dbReference type="ChEBI" id="CHEBI:29748"/>
        <dbReference type="ChEBI" id="CHEBI:29934"/>
        <dbReference type="EC" id="5.4.99.5"/>
    </reaction>
</comment>
<comment type="caution">
    <text evidence="23">The sequence shown here is derived from an EMBL/GenBank/DDBJ whole genome shotgun (WGS) entry which is preliminary data.</text>
</comment>
<dbReference type="UniPathway" id="UPA00121">
    <property type="reaction ID" value="UER00345"/>
</dbReference>
<dbReference type="PIRSF" id="PIRSF001500">
    <property type="entry name" value="Chor_mut_pdt_Ppr"/>
    <property type="match status" value="1"/>
</dbReference>
<dbReference type="GO" id="GO:0005737">
    <property type="term" value="C:cytoplasm"/>
    <property type="evidence" value="ECO:0007669"/>
    <property type="project" value="UniProtKB-SubCell"/>
</dbReference>
<proteinExistence type="predicted"/>
<sequence>MEEYREKIDEIDRTLIEKVDERMRVAEGIAKYKQANNLEIVDPLRERALMEKITEDSASDMAYYNRMLFSLLMEMSADHQRQVTHTESRVVKEIRQALKDTSPIFPEMAVVACQGVQGAYSQDACERFFKMPKIIYTKNFKGVFAAIDEGLCRYGVLPVENSTAGSVNRVYDLMRTYDFHIVKSIKIKIEHSLLVNKGVQKADIKEIISQEQALSQCDEYLRREFPEAKITVCENTAAAAKYLSESGRRDAAALGAEINGAYYSLESLERAVQDSDNNYTRFICITKPLEIYPGANKTSFMCTTEHTPGSLYKVLSAINACGINITKLESRPIPGSDFDFRFYFDFEESVYTEQFIRLMNHLEGVCKDFRYLGSYIEV</sequence>
<dbReference type="PROSITE" id="PS00858">
    <property type="entry name" value="PREPHENATE_DEHYDR_2"/>
    <property type="match status" value="1"/>
</dbReference>
<comment type="subcellular location">
    <subcellularLocation>
        <location evidence="3">Cytoplasm</location>
    </subcellularLocation>
</comment>
<dbReference type="InterPro" id="IPR036979">
    <property type="entry name" value="CM_dom_sf"/>
</dbReference>